<accession>A0A858T0J7</accession>
<dbReference type="KEGG" id="rpon:G3256_17035"/>
<organism evidence="2 3">
    <name type="scientific">Roseobacter ponti</name>
    <dbReference type="NCBI Taxonomy" id="1891787"/>
    <lineage>
        <taxon>Bacteria</taxon>
        <taxon>Pseudomonadati</taxon>
        <taxon>Pseudomonadota</taxon>
        <taxon>Alphaproteobacteria</taxon>
        <taxon>Rhodobacterales</taxon>
        <taxon>Roseobacteraceae</taxon>
        <taxon>Roseobacter</taxon>
    </lineage>
</organism>
<dbReference type="Pfam" id="PF01575">
    <property type="entry name" value="MaoC_dehydratas"/>
    <property type="match status" value="1"/>
</dbReference>
<dbReference type="PANTHER" id="PTHR42993:SF1">
    <property type="entry name" value="MAOC-LIKE DEHYDRATASE DOMAIN-CONTAINING PROTEIN"/>
    <property type="match status" value="1"/>
</dbReference>
<dbReference type="Gene3D" id="3.10.129.10">
    <property type="entry name" value="Hotdog Thioesterase"/>
    <property type="match status" value="1"/>
</dbReference>
<keyword evidence="3" id="KW-1185">Reference proteome</keyword>
<reference evidence="2 3" key="1">
    <citation type="submission" date="2020-02" db="EMBL/GenBank/DDBJ databases">
        <title>Genome sequence of Roseobacter ponti.</title>
        <authorList>
            <person name="Hollensteiner J."/>
            <person name="Schneider D."/>
            <person name="Poehlein A."/>
            <person name="Daniel R."/>
        </authorList>
    </citation>
    <scope>NUCLEOTIDE SEQUENCE [LARGE SCALE GENOMIC DNA]</scope>
    <source>
        <strain evidence="2 3">DSM 106830</strain>
    </source>
</reference>
<gene>
    <name evidence="2" type="ORF">G3256_17035</name>
</gene>
<name>A0A858T0J7_9RHOB</name>
<protein>
    <submittedName>
        <fullName evidence="2">MaoC family dehydratase</fullName>
    </submittedName>
</protein>
<dbReference type="Proteomes" id="UP000503308">
    <property type="component" value="Chromosome"/>
</dbReference>
<evidence type="ECO:0000313" key="2">
    <source>
        <dbReference type="EMBL" id="QJF53281.1"/>
    </source>
</evidence>
<dbReference type="CDD" id="cd03450">
    <property type="entry name" value="NodN"/>
    <property type="match status" value="1"/>
</dbReference>
<dbReference type="InterPro" id="IPR002539">
    <property type="entry name" value="MaoC-like_dom"/>
</dbReference>
<dbReference type="PANTHER" id="PTHR42993">
    <property type="entry name" value="MAOC-LIKE DEHYDRATASE DOMAIN-CONTAINING PROTEIN"/>
    <property type="match status" value="1"/>
</dbReference>
<evidence type="ECO:0000259" key="1">
    <source>
        <dbReference type="Pfam" id="PF01575"/>
    </source>
</evidence>
<dbReference type="AlphaFoldDB" id="A0A858T0J7"/>
<dbReference type="EMBL" id="CP048788">
    <property type="protein sequence ID" value="QJF53281.1"/>
    <property type="molecule type" value="Genomic_DNA"/>
</dbReference>
<dbReference type="InterPro" id="IPR029069">
    <property type="entry name" value="HotDog_dom_sf"/>
</dbReference>
<evidence type="ECO:0000313" key="3">
    <source>
        <dbReference type="Proteomes" id="UP000503308"/>
    </source>
</evidence>
<sequence length="153" mass="16174">MTAGALSRETLAGLEGQEIGLSDWMQLTPGRVAAFAQATEDHQAIHLDPDAGRAAGFAGAVVHGFLTLSMLSAMSYVALPSVEGQSASVNYGFDRVRFVAPVPVGAEIRGRFVLSTAELRSDGGLMLCLAVTAEIRGEERPALSADWRVLLLF</sequence>
<feature type="domain" description="MaoC-like" evidence="1">
    <location>
        <begin position="15"/>
        <end position="115"/>
    </location>
</feature>
<dbReference type="SUPFAM" id="SSF54637">
    <property type="entry name" value="Thioesterase/thiol ester dehydrase-isomerase"/>
    <property type="match status" value="1"/>
</dbReference>
<dbReference type="InterPro" id="IPR039375">
    <property type="entry name" value="NodN-like"/>
</dbReference>
<proteinExistence type="predicted"/>